<accession>A0A8J5C7F4</accession>
<dbReference type="Proteomes" id="UP000734854">
    <property type="component" value="Unassembled WGS sequence"/>
</dbReference>
<dbReference type="InterPro" id="IPR036265">
    <property type="entry name" value="HIT-like_sf"/>
</dbReference>
<sequence length="273" mass="30375">MESPSSPLPSRSCEIRRDDVFGRCVLFSPARARRPSDFKSRPPPPPSLPNPKPSCAFCAGHESKCAPQIFRLPPGSLSDWKIRVIENLYPDLSRDAEPSPVPADIPDAVALGKYALTGFGCHDVLIETPDHSVHLHDLSPEEIGQVLALAIKQRILHLACLESINMKKFYDMTGKCSLCEALSNDLLVAETIHYFAIVPFAGSYAFEVWIVPRDHTAHFHEIDHENVEMQLGRIGCEVEMQLGRIGCEVEMQLGRIGLVIQTRHEAYTPMLQA</sequence>
<dbReference type="PANTHER" id="PTHR42763:SF2">
    <property type="entry name" value="ADP-GLUCOSE PHOSPHORYLASE"/>
    <property type="match status" value="1"/>
</dbReference>
<dbReference type="AlphaFoldDB" id="A0A8J5C7F4"/>
<evidence type="ECO:0000313" key="2">
    <source>
        <dbReference type="EMBL" id="KAG6468940.1"/>
    </source>
</evidence>
<evidence type="ECO:0000256" key="1">
    <source>
        <dbReference type="SAM" id="MobiDB-lite"/>
    </source>
</evidence>
<protein>
    <submittedName>
        <fullName evidence="2">Uncharacterized protein</fullName>
    </submittedName>
</protein>
<comment type="caution">
    <text evidence="2">The sequence shown here is derived from an EMBL/GenBank/DDBJ whole genome shotgun (WGS) entry which is preliminary data.</text>
</comment>
<dbReference type="InterPro" id="IPR053177">
    <property type="entry name" value="ADP-glucose_phosphorylase"/>
</dbReference>
<feature type="region of interest" description="Disordered" evidence="1">
    <location>
        <begin position="32"/>
        <end position="51"/>
    </location>
</feature>
<name>A0A8J5C7F4_ZINOF</name>
<dbReference type="Gene3D" id="3.30.428.10">
    <property type="entry name" value="HIT-like"/>
    <property type="match status" value="2"/>
</dbReference>
<organism evidence="2 3">
    <name type="scientific">Zingiber officinale</name>
    <name type="common">Ginger</name>
    <name type="synonym">Amomum zingiber</name>
    <dbReference type="NCBI Taxonomy" id="94328"/>
    <lineage>
        <taxon>Eukaryota</taxon>
        <taxon>Viridiplantae</taxon>
        <taxon>Streptophyta</taxon>
        <taxon>Embryophyta</taxon>
        <taxon>Tracheophyta</taxon>
        <taxon>Spermatophyta</taxon>
        <taxon>Magnoliopsida</taxon>
        <taxon>Liliopsida</taxon>
        <taxon>Zingiberales</taxon>
        <taxon>Zingiberaceae</taxon>
        <taxon>Zingiber</taxon>
    </lineage>
</organism>
<reference evidence="2 3" key="1">
    <citation type="submission" date="2020-08" db="EMBL/GenBank/DDBJ databases">
        <title>Plant Genome Project.</title>
        <authorList>
            <person name="Zhang R.-G."/>
        </authorList>
    </citation>
    <scope>NUCLEOTIDE SEQUENCE [LARGE SCALE GENOMIC DNA]</scope>
    <source>
        <tissue evidence="2">Rhizome</tissue>
    </source>
</reference>
<dbReference type="SUPFAM" id="SSF54197">
    <property type="entry name" value="HIT-like"/>
    <property type="match status" value="2"/>
</dbReference>
<evidence type="ECO:0000313" key="3">
    <source>
        <dbReference type="Proteomes" id="UP000734854"/>
    </source>
</evidence>
<dbReference type="PANTHER" id="PTHR42763">
    <property type="entry name" value="ADP-GLUCOSE PHOSPHORYLASE"/>
    <property type="match status" value="1"/>
</dbReference>
<feature type="compositionally biased region" description="Pro residues" evidence="1">
    <location>
        <begin position="41"/>
        <end position="51"/>
    </location>
</feature>
<dbReference type="EMBL" id="JACMSC010000022">
    <property type="protein sequence ID" value="KAG6468940.1"/>
    <property type="molecule type" value="Genomic_DNA"/>
</dbReference>
<keyword evidence="3" id="KW-1185">Reference proteome</keyword>
<gene>
    <name evidence="2" type="ORF">ZIOFF_073635</name>
</gene>
<proteinExistence type="predicted"/>